<organism evidence="2 3">
    <name type="scientific">Halomicronema hongdechloris C2206</name>
    <dbReference type="NCBI Taxonomy" id="1641165"/>
    <lineage>
        <taxon>Bacteria</taxon>
        <taxon>Bacillati</taxon>
        <taxon>Cyanobacteriota</taxon>
        <taxon>Cyanophyceae</taxon>
        <taxon>Nodosilineales</taxon>
        <taxon>Nodosilineaceae</taxon>
        <taxon>Halomicronema</taxon>
    </lineage>
</organism>
<dbReference type="AlphaFoldDB" id="A0A1Z3HRR0"/>
<accession>A0A1Z3HRR0</accession>
<name>A0A1Z3HRR0_9CYAN</name>
<dbReference type="Proteomes" id="UP000191901">
    <property type="component" value="Chromosome"/>
</dbReference>
<dbReference type="EMBL" id="CP021983">
    <property type="protein sequence ID" value="ASC72968.1"/>
    <property type="molecule type" value="Genomic_DNA"/>
</dbReference>
<dbReference type="RefSeq" id="WP_088430683.1">
    <property type="nucleotide sequence ID" value="NZ_CP021983.2"/>
</dbReference>
<keyword evidence="3" id="KW-1185">Reference proteome</keyword>
<evidence type="ECO:0000256" key="1">
    <source>
        <dbReference type="SAM" id="Phobius"/>
    </source>
</evidence>
<dbReference type="KEGG" id="hhg:XM38_039280"/>
<keyword evidence="1" id="KW-1133">Transmembrane helix</keyword>
<dbReference type="OrthoDB" id="463972at2"/>
<sequence length="176" mass="19123">MTSKQYSPLTCEHLARSRSVETMREPIQELDVIKRDRFELLSAYLDGEVSPDERHLVNTWLSSDPSAKCLYQRLLHLRQGFQTSMPPASRDCEATIQGVFHCLNRRLRLTCMASVGVVVLGILGGLSNAWAPRLGGVATMVGLPGASSGDLQITLDQPAIAIPKAGAVVPEAPVDN</sequence>
<feature type="transmembrane region" description="Helical" evidence="1">
    <location>
        <begin position="109"/>
        <end position="131"/>
    </location>
</feature>
<gene>
    <name evidence="2" type="ORF">XM38_039280</name>
</gene>
<evidence type="ECO:0008006" key="4">
    <source>
        <dbReference type="Google" id="ProtNLM"/>
    </source>
</evidence>
<evidence type="ECO:0000313" key="2">
    <source>
        <dbReference type="EMBL" id="ASC72968.1"/>
    </source>
</evidence>
<evidence type="ECO:0000313" key="3">
    <source>
        <dbReference type="Proteomes" id="UP000191901"/>
    </source>
</evidence>
<reference evidence="2 3" key="1">
    <citation type="journal article" date="2016" name="Biochim. Biophys. Acta">
        <title>Characterization of red-shifted phycobilisomes isolated from the chlorophyll f-containing cyanobacterium Halomicronema hongdechloris.</title>
        <authorList>
            <person name="Li Y."/>
            <person name="Lin Y."/>
            <person name="Garvey C.J."/>
            <person name="Birch D."/>
            <person name="Corkery R.W."/>
            <person name="Loughlin P.C."/>
            <person name="Scheer H."/>
            <person name="Willows R.D."/>
            <person name="Chen M."/>
        </authorList>
    </citation>
    <scope>NUCLEOTIDE SEQUENCE [LARGE SCALE GENOMIC DNA]</scope>
    <source>
        <strain evidence="2 3">C2206</strain>
    </source>
</reference>
<proteinExistence type="predicted"/>
<dbReference type="STRING" id="1641165.XM38_09665"/>
<protein>
    <recommendedName>
        <fullName evidence="4">Zinc-finger domain-containing protein</fullName>
    </recommendedName>
</protein>
<keyword evidence="1" id="KW-0472">Membrane</keyword>
<keyword evidence="1" id="KW-0812">Transmembrane</keyword>